<dbReference type="NCBIfam" id="NF047646">
    <property type="entry name" value="REP_Tyr_transpos"/>
    <property type="match status" value="1"/>
</dbReference>
<dbReference type="GO" id="GO:0004803">
    <property type="term" value="F:transposase activity"/>
    <property type="evidence" value="ECO:0007669"/>
    <property type="project" value="InterPro"/>
</dbReference>
<feature type="domain" description="Transposase IS200-like" evidence="1">
    <location>
        <begin position="21"/>
        <end position="135"/>
    </location>
</feature>
<dbReference type="SMART" id="SM01321">
    <property type="entry name" value="Y1_Tnp"/>
    <property type="match status" value="1"/>
</dbReference>
<evidence type="ECO:0000259" key="1">
    <source>
        <dbReference type="SMART" id="SM01321"/>
    </source>
</evidence>
<dbReference type="PANTHER" id="PTHR36966:SF1">
    <property type="entry name" value="REP-ASSOCIATED TYROSINE TRANSPOSASE"/>
    <property type="match status" value="1"/>
</dbReference>
<comment type="caution">
    <text evidence="2">The sequence shown here is derived from an EMBL/GenBank/DDBJ whole genome shotgun (WGS) entry which is preliminary data.</text>
</comment>
<reference evidence="2 3" key="1">
    <citation type="journal article" date="2016" name="Nat. Commun.">
        <title>Thousands of microbial genomes shed light on interconnected biogeochemical processes in an aquifer system.</title>
        <authorList>
            <person name="Anantharaman K."/>
            <person name="Brown C.T."/>
            <person name="Hug L.A."/>
            <person name="Sharon I."/>
            <person name="Castelle C.J."/>
            <person name="Probst A.J."/>
            <person name="Thomas B.C."/>
            <person name="Singh A."/>
            <person name="Wilkins M.J."/>
            <person name="Karaoz U."/>
            <person name="Brodie E.L."/>
            <person name="Williams K.H."/>
            <person name="Hubbard S.S."/>
            <person name="Banfield J.F."/>
        </authorList>
    </citation>
    <scope>NUCLEOTIDE SEQUENCE [LARGE SCALE GENOMIC DNA]</scope>
</reference>
<dbReference type="PANTHER" id="PTHR36966">
    <property type="entry name" value="REP-ASSOCIATED TYROSINE TRANSPOSASE"/>
    <property type="match status" value="1"/>
</dbReference>
<organism evidence="2 3">
    <name type="scientific">Candidatus Aquicultor primus</name>
    <dbReference type="NCBI Taxonomy" id="1797195"/>
    <lineage>
        <taxon>Bacteria</taxon>
        <taxon>Bacillati</taxon>
        <taxon>Actinomycetota</taxon>
        <taxon>Candidatus Aquicultoria</taxon>
        <taxon>Candidatus Aquicultorales</taxon>
        <taxon>Candidatus Aquicultoraceae</taxon>
        <taxon>Candidatus Aquicultor</taxon>
    </lineage>
</organism>
<evidence type="ECO:0000313" key="3">
    <source>
        <dbReference type="Proteomes" id="UP000178086"/>
    </source>
</evidence>
<protein>
    <recommendedName>
        <fullName evidence="1">Transposase IS200-like domain-containing protein</fullName>
    </recommendedName>
</protein>
<accession>A0A1F2UVH3</accession>
<sequence>MHINNNTQWSKRTRLKSFDYIGPYRYFVTVSVYDKKVLFRAADVVDMTYGVLCEYSEKARFRVLAFCFMPDHLHFLTEGQDGESNLKSFISRFKQVSGYRYKSDTGQKLWQSSYYEHVLREEEASEKVSEYILENPVRGNLVAHYLDYPYSGSIWQKPFSGLKP</sequence>
<dbReference type="SUPFAM" id="SSF143422">
    <property type="entry name" value="Transposase IS200-like"/>
    <property type="match status" value="1"/>
</dbReference>
<dbReference type="Pfam" id="PF01797">
    <property type="entry name" value="Y1_Tnp"/>
    <property type="match status" value="1"/>
</dbReference>
<dbReference type="InterPro" id="IPR036515">
    <property type="entry name" value="Transposase_17_sf"/>
</dbReference>
<gene>
    <name evidence="2" type="ORF">A2074_04025</name>
</gene>
<proteinExistence type="predicted"/>
<dbReference type="Proteomes" id="UP000178086">
    <property type="component" value="Unassembled WGS sequence"/>
</dbReference>
<dbReference type="GO" id="GO:0006313">
    <property type="term" value="P:DNA transposition"/>
    <property type="evidence" value="ECO:0007669"/>
    <property type="project" value="InterPro"/>
</dbReference>
<evidence type="ECO:0000313" key="2">
    <source>
        <dbReference type="EMBL" id="OFW35336.1"/>
    </source>
</evidence>
<dbReference type="EMBL" id="MELI01000017">
    <property type="protein sequence ID" value="OFW35336.1"/>
    <property type="molecule type" value="Genomic_DNA"/>
</dbReference>
<dbReference type="GO" id="GO:0043565">
    <property type="term" value="F:sequence-specific DNA binding"/>
    <property type="evidence" value="ECO:0007669"/>
    <property type="project" value="TreeGrafter"/>
</dbReference>
<dbReference type="AlphaFoldDB" id="A0A1F2UVH3"/>
<dbReference type="InterPro" id="IPR002686">
    <property type="entry name" value="Transposase_17"/>
</dbReference>
<name>A0A1F2UVH3_9ACTN</name>
<dbReference type="Gene3D" id="3.30.70.1290">
    <property type="entry name" value="Transposase IS200-like"/>
    <property type="match status" value="1"/>
</dbReference>
<dbReference type="InterPro" id="IPR052715">
    <property type="entry name" value="RAYT_transposase"/>
</dbReference>